<evidence type="ECO:0000256" key="3">
    <source>
        <dbReference type="ARBA" id="ARBA00023163"/>
    </source>
</evidence>
<dbReference type="PATRIC" id="fig|1232683.4.peg.3400"/>
<dbReference type="GO" id="GO:0003677">
    <property type="term" value="F:DNA binding"/>
    <property type="evidence" value="ECO:0007669"/>
    <property type="project" value="UniProtKB-KW"/>
</dbReference>
<dbReference type="SUPFAM" id="SSF55781">
    <property type="entry name" value="GAF domain-like"/>
    <property type="match status" value="1"/>
</dbReference>
<protein>
    <submittedName>
        <fullName evidence="6">Transcriptional regulator, IclR family</fullName>
    </submittedName>
</protein>
<dbReference type="STRING" id="1232683.ADIMK_3456"/>
<dbReference type="Pfam" id="PF01614">
    <property type="entry name" value="IclR_C"/>
    <property type="match status" value="1"/>
</dbReference>
<dbReference type="eggNOG" id="COG1414">
    <property type="taxonomic scope" value="Bacteria"/>
</dbReference>
<proteinExistence type="predicted"/>
<sequence length="267" mass="28809">MASSLLPRALHIIELLAETPRGLGLQALADSANMPKSGAHRMLGEMIELGYVEQGADNGQYRLTYRLADIGIQLLANCGLVEAPQPLLDRLAKSCQELVRLAVIDNGRPVFMLKAQGATGALRYDPESGDEAPLYCTATGFAWLAQFDDDEAIRLIAAQGPMEPELHGPDCPRNFSEVLEQIKLTRKRGYGKAINMSSPGMSAITAVVRTPMDGTAVAILSIGGPSARLTEEKMTQYLPLLLSCADKLSALPGLTDYLEPLAHKRHT</sequence>
<dbReference type="InterPro" id="IPR005471">
    <property type="entry name" value="Tscrpt_reg_IclR_N"/>
</dbReference>
<dbReference type="RefSeq" id="WP_036190869.1">
    <property type="nucleotide sequence ID" value="NZ_JMQN01000050.1"/>
</dbReference>
<dbReference type="InterPro" id="IPR014757">
    <property type="entry name" value="Tscrpt_reg_IclR_C"/>
</dbReference>
<dbReference type="Pfam" id="PF09339">
    <property type="entry name" value="HTH_IclR"/>
    <property type="match status" value="1"/>
</dbReference>
<keyword evidence="3" id="KW-0804">Transcription</keyword>
<evidence type="ECO:0000256" key="1">
    <source>
        <dbReference type="ARBA" id="ARBA00023015"/>
    </source>
</evidence>
<evidence type="ECO:0000313" key="6">
    <source>
        <dbReference type="EMBL" id="KEA62316.1"/>
    </source>
</evidence>
<dbReference type="FunFam" id="1.10.10.10:FF:000056">
    <property type="entry name" value="IclR family transcriptional regulator"/>
    <property type="match status" value="1"/>
</dbReference>
<dbReference type="PROSITE" id="PS51078">
    <property type="entry name" value="ICLR_ED"/>
    <property type="match status" value="1"/>
</dbReference>
<dbReference type="EMBL" id="JMQN01000050">
    <property type="protein sequence ID" value="KEA62316.1"/>
    <property type="molecule type" value="Genomic_DNA"/>
</dbReference>
<keyword evidence="2" id="KW-0238">DNA-binding</keyword>
<evidence type="ECO:0000259" key="4">
    <source>
        <dbReference type="PROSITE" id="PS51077"/>
    </source>
</evidence>
<keyword evidence="1" id="KW-0805">Transcription regulation</keyword>
<dbReference type="Gene3D" id="1.10.10.10">
    <property type="entry name" value="Winged helix-like DNA-binding domain superfamily/Winged helix DNA-binding domain"/>
    <property type="match status" value="1"/>
</dbReference>
<accession>A0A081FUW1</accession>
<dbReference type="InterPro" id="IPR050707">
    <property type="entry name" value="HTH_MetabolicPath_Reg"/>
</dbReference>
<evidence type="ECO:0000259" key="5">
    <source>
        <dbReference type="PROSITE" id="PS51078"/>
    </source>
</evidence>
<dbReference type="SMART" id="SM00346">
    <property type="entry name" value="HTH_ICLR"/>
    <property type="match status" value="1"/>
</dbReference>
<feature type="domain" description="IclR-ED" evidence="5">
    <location>
        <begin position="66"/>
        <end position="254"/>
    </location>
</feature>
<dbReference type="AlphaFoldDB" id="A0A081FUW1"/>
<reference evidence="6 7" key="1">
    <citation type="submission" date="2014-04" db="EMBL/GenBank/DDBJ databases">
        <title>Marinobacterium kochiensis sp. nov., isolated from sediment sample collected from Kochi backwaters in Kerala, India.</title>
        <authorList>
            <person name="Singh A."/>
            <person name="Pinnaka A.K."/>
        </authorList>
    </citation>
    <scope>NUCLEOTIDE SEQUENCE [LARGE SCALE GENOMIC DNA]</scope>
    <source>
        <strain evidence="6 7">AK27</strain>
    </source>
</reference>
<feature type="domain" description="HTH iclR-type" evidence="4">
    <location>
        <begin position="3"/>
        <end position="65"/>
    </location>
</feature>
<name>A0A081FUW1_9GAMM</name>
<dbReference type="Proteomes" id="UP000028252">
    <property type="component" value="Unassembled WGS sequence"/>
</dbReference>
<organism evidence="6 7">
    <name type="scientific">Marinobacterium lacunae</name>
    <dbReference type="NCBI Taxonomy" id="1232683"/>
    <lineage>
        <taxon>Bacteria</taxon>
        <taxon>Pseudomonadati</taxon>
        <taxon>Pseudomonadota</taxon>
        <taxon>Gammaproteobacteria</taxon>
        <taxon>Oceanospirillales</taxon>
        <taxon>Oceanospirillaceae</taxon>
        <taxon>Marinobacterium</taxon>
    </lineage>
</organism>
<dbReference type="PROSITE" id="PS51077">
    <property type="entry name" value="HTH_ICLR"/>
    <property type="match status" value="1"/>
</dbReference>
<dbReference type="SUPFAM" id="SSF46785">
    <property type="entry name" value="Winged helix' DNA-binding domain"/>
    <property type="match status" value="1"/>
</dbReference>
<comment type="caution">
    <text evidence="6">The sequence shown here is derived from an EMBL/GenBank/DDBJ whole genome shotgun (WGS) entry which is preliminary data.</text>
</comment>
<dbReference type="Gene3D" id="3.30.450.40">
    <property type="match status" value="1"/>
</dbReference>
<dbReference type="PANTHER" id="PTHR30136">
    <property type="entry name" value="HELIX-TURN-HELIX TRANSCRIPTIONAL REGULATOR, ICLR FAMILY"/>
    <property type="match status" value="1"/>
</dbReference>
<dbReference type="InterPro" id="IPR036388">
    <property type="entry name" value="WH-like_DNA-bd_sf"/>
</dbReference>
<gene>
    <name evidence="6" type="ORF">ADIMK_3456</name>
</gene>
<keyword evidence="7" id="KW-1185">Reference proteome</keyword>
<dbReference type="InterPro" id="IPR029016">
    <property type="entry name" value="GAF-like_dom_sf"/>
</dbReference>
<dbReference type="PANTHER" id="PTHR30136:SF35">
    <property type="entry name" value="HTH-TYPE TRANSCRIPTIONAL REGULATOR RV1719"/>
    <property type="match status" value="1"/>
</dbReference>
<dbReference type="GO" id="GO:0045892">
    <property type="term" value="P:negative regulation of DNA-templated transcription"/>
    <property type="evidence" value="ECO:0007669"/>
    <property type="project" value="TreeGrafter"/>
</dbReference>
<evidence type="ECO:0000256" key="2">
    <source>
        <dbReference type="ARBA" id="ARBA00023125"/>
    </source>
</evidence>
<dbReference type="OrthoDB" id="9807558at2"/>
<dbReference type="InterPro" id="IPR036390">
    <property type="entry name" value="WH_DNA-bd_sf"/>
</dbReference>
<dbReference type="GO" id="GO:0003700">
    <property type="term" value="F:DNA-binding transcription factor activity"/>
    <property type="evidence" value="ECO:0007669"/>
    <property type="project" value="TreeGrafter"/>
</dbReference>
<evidence type="ECO:0000313" key="7">
    <source>
        <dbReference type="Proteomes" id="UP000028252"/>
    </source>
</evidence>